<feature type="compositionally biased region" description="Pro residues" evidence="2">
    <location>
        <begin position="1046"/>
        <end position="1065"/>
    </location>
</feature>
<sequence>MATPSGSLRYKSSSRPNSPPSDATQSAATPLRHRLSMMQDQNNSTPTSYSPTVTGSNAKLNIVSRVAIVGRAGATQEGENGAEIKMYLKLSVPVDSVAPGTTIPLFAEENIKIVDWQVHPLDKDSAPYAFSPDTSPLLHHAARSLGLNKPLEQSFHNAFELSPPHGSASLGSIMNGTGSTRKTKTPPTPVDQKYAGKIMISLYNVAYLVPTVFPRLADSDHSSRMSRRASIPERLAHFMAAIVLWVPFIGKPPRSPYMLSIPTPPRCLSNTIRLRIFPPESSQSSSQASLSDADTSSGAWDLSSDPPVTRKASRYTRPGNAYGDRADDESSDSSSSEPYGISIQGAFPTTDRIRVRWARPPASIGTDDGRRRVGVTDVKAEMTVAVLGTRMDPETKREGIVMGLDYRGKCDNVFFPGVATMLGLDVSLVAKGSDVSWLSDEEAGWQVGGSAGYTGFDVGAPPKSPAPSRHDSIDSNYSNGFLAGERPLSQHSSASSSSASLLRGPLPVNNVPEYSFEGAGGSQSASLESSMASSLPSGSAESTVLIRPPGVPITIHLDMNKILPTTPSRRNEFSFSLKGTVLVVPRTRNQSTNDSDRDPSDPESVIIPHFSVLATTRSEKLSFLVRNSLDVASSTVEVMEPDSRDKRVLRQGDYQSKGCTEHARVLVRSGITFSANSTPPVTNGRLPPSRPRTPNLGSRERVMSVSNGTRAMAVLGMAPVVPRPKRDGALMIPSVRADVTPMVDPAHSGVPSSYAVRVVFAAPADADSEWLEFGLAKQSDARADPPKVDIVCVTVDDVPVLYETRTADPAVKQEDTGLSLEQIGGQEWLSWVKMHVGAGAGRVVVDYVVRDVHGSPVVDPKGKGKMKARQRAQFEVCLPSFRLPVGRLEVHIDAIPGFEISNLRSNFAHQQEIPSGRKLLHHSLPGLFYPHISLNLSLDRRRSNVVSFAYLLFASTAVLIFAMVYIARMNPAPGMVYLPPGHGADALGGREYLTLGNSELDERLTVTVTTTVYHSSAQTPGRWAWPQFGHAEPSPTTDADVESPSDDPPPPSPTPSPEPVPPAQPSPVVITTPGAGSEQQPTSLILAPRLPFPWLSGITWPPKVPFDTKLLKEKAQIGAAYAMWLYKLVLHFPLG</sequence>
<evidence type="ECO:0000313" key="5">
    <source>
        <dbReference type="Proteomes" id="UP000613580"/>
    </source>
</evidence>
<organism evidence="4 5">
    <name type="scientific">Mycena chlorophos</name>
    <name type="common">Agaric fungus</name>
    <name type="synonym">Agaricus chlorophos</name>
    <dbReference type="NCBI Taxonomy" id="658473"/>
    <lineage>
        <taxon>Eukaryota</taxon>
        <taxon>Fungi</taxon>
        <taxon>Dikarya</taxon>
        <taxon>Basidiomycota</taxon>
        <taxon>Agaricomycotina</taxon>
        <taxon>Agaricomycetes</taxon>
        <taxon>Agaricomycetidae</taxon>
        <taxon>Agaricales</taxon>
        <taxon>Marasmiineae</taxon>
        <taxon>Mycenaceae</taxon>
        <taxon>Mycena</taxon>
    </lineage>
</organism>
<dbReference type="EMBL" id="JACAZE010000001">
    <property type="protein sequence ID" value="KAF7322422.1"/>
    <property type="molecule type" value="Genomic_DNA"/>
</dbReference>
<feature type="transmembrane region" description="Helical" evidence="3">
    <location>
        <begin position="948"/>
        <end position="967"/>
    </location>
</feature>
<proteinExistence type="predicted"/>
<feature type="compositionally biased region" description="Low complexity" evidence="2">
    <location>
        <begin position="522"/>
        <end position="534"/>
    </location>
</feature>
<keyword evidence="3" id="KW-0472">Membrane</keyword>
<feature type="region of interest" description="Disordered" evidence="2">
    <location>
        <begin position="1"/>
        <end position="29"/>
    </location>
</feature>
<dbReference type="Proteomes" id="UP000613580">
    <property type="component" value="Unassembled WGS sequence"/>
</dbReference>
<protein>
    <submittedName>
        <fullName evidence="4">Uncharacterized protein</fullName>
    </submittedName>
</protein>
<evidence type="ECO:0000256" key="2">
    <source>
        <dbReference type="SAM" id="MobiDB-lite"/>
    </source>
</evidence>
<feature type="region of interest" description="Disordered" evidence="2">
    <location>
        <begin position="1023"/>
        <end position="1080"/>
    </location>
</feature>
<evidence type="ECO:0000256" key="3">
    <source>
        <dbReference type="SAM" id="Phobius"/>
    </source>
</evidence>
<feature type="compositionally biased region" description="Low complexity" evidence="2">
    <location>
        <begin position="281"/>
        <end position="297"/>
    </location>
</feature>
<gene>
    <name evidence="4" type="ORF">HMN09_00020300</name>
</gene>
<evidence type="ECO:0000256" key="1">
    <source>
        <dbReference type="ARBA" id="ARBA00022581"/>
    </source>
</evidence>
<dbReference type="PANTHER" id="PTHR13037">
    <property type="entry name" value="FORMIN"/>
    <property type="match status" value="1"/>
</dbReference>
<evidence type="ECO:0000313" key="4">
    <source>
        <dbReference type="EMBL" id="KAF7322422.1"/>
    </source>
</evidence>
<dbReference type="AlphaFoldDB" id="A0A8H6TTD2"/>
<keyword evidence="3" id="KW-1133">Transmembrane helix</keyword>
<feature type="compositionally biased region" description="Polar residues" evidence="2">
    <location>
        <begin position="1"/>
        <end position="28"/>
    </location>
</feature>
<feature type="region of interest" description="Disordered" evidence="2">
    <location>
        <begin position="279"/>
        <end position="343"/>
    </location>
</feature>
<name>A0A8H6TTD2_MYCCL</name>
<dbReference type="PANTHER" id="PTHR13037:SF24">
    <property type="entry name" value="POLYCOMB PROTEIN PCL-RELATED"/>
    <property type="match status" value="1"/>
</dbReference>
<keyword evidence="5" id="KW-1185">Reference proteome</keyword>
<feature type="region of interest" description="Disordered" evidence="2">
    <location>
        <begin position="170"/>
        <end position="190"/>
    </location>
</feature>
<feature type="region of interest" description="Disordered" evidence="2">
    <location>
        <begin position="676"/>
        <end position="697"/>
    </location>
</feature>
<comment type="caution">
    <text evidence="4">The sequence shown here is derived from an EMBL/GenBank/DDBJ whole genome shotgun (WGS) entry which is preliminary data.</text>
</comment>
<keyword evidence="1" id="KW-0945">Host-virus interaction</keyword>
<keyword evidence="3" id="KW-0812">Transmembrane</keyword>
<dbReference type="OrthoDB" id="3210731at2759"/>
<feature type="compositionally biased region" description="Polar residues" evidence="2">
    <location>
        <begin position="170"/>
        <end position="180"/>
    </location>
</feature>
<accession>A0A8H6TTD2</accession>
<reference evidence="4" key="1">
    <citation type="submission" date="2020-05" db="EMBL/GenBank/DDBJ databases">
        <title>Mycena genomes resolve the evolution of fungal bioluminescence.</title>
        <authorList>
            <person name="Tsai I.J."/>
        </authorList>
    </citation>
    <scope>NUCLEOTIDE SEQUENCE</scope>
    <source>
        <strain evidence="4">110903Hualien_Pintung</strain>
    </source>
</reference>
<feature type="region of interest" description="Disordered" evidence="2">
    <location>
        <begin position="456"/>
        <end position="534"/>
    </location>
</feature>